<dbReference type="Pfam" id="PF19944">
    <property type="entry name" value="DUF6406"/>
    <property type="match status" value="1"/>
</dbReference>
<evidence type="ECO:0000256" key="1">
    <source>
        <dbReference type="SAM" id="SignalP"/>
    </source>
</evidence>
<name>A0A4R6UM96_9ACTN</name>
<evidence type="ECO:0008006" key="4">
    <source>
        <dbReference type="Google" id="ProtNLM"/>
    </source>
</evidence>
<keyword evidence="3" id="KW-1185">Reference proteome</keyword>
<feature type="chain" id="PRO_5020854491" description="Lipoprotein" evidence="1">
    <location>
        <begin position="29"/>
        <end position="140"/>
    </location>
</feature>
<dbReference type="RefSeq" id="WP_133742753.1">
    <property type="nucleotide sequence ID" value="NZ_SNYN01000019.1"/>
</dbReference>
<evidence type="ECO:0000313" key="3">
    <source>
        <dbReference type="Proteomes" id="UP000295281"/>
    </source>
</evidence>
<dbReference type="OrthoDB" id="3432326at2"/>
<evidence type="ECO:0000313" key="2">
    <source>
        <dbReference type="EMBL" id="TDQ48198.1"/>
    </source>
</evidence>
<dbReference type="Proteomes" id="UP000295281">
    <property type="component" value="Unassembled WGS sequence"/>
</dbReference>
<dbReference type="InterPro" id="IPR045642">
    <property type="entry name" value="DUF6406"/>
</dbReference>
<accession>A0A4R6UM96</accession>
<gene>
    <name evidence="2" type="ORF">EV190_11912</name>
</gene>
<keyword evidence="1" id="KW-0732">Signal</keyword>
<feature type="signal peptide" evidence="1">
    <location>
        <begin position="1"/>
        <end position="28"/>
    </location>
</feature>
<reference evidence="2 3" key="1">
    <citation type="submission" date="2019-03" db="EMBL/GenBank/DDBJ databases">
        <title>Genomic Encyclopedia of Type Strains, Phase IV (KMG-IV): sequencing the most valuable type-strain genomes for metagenomic binning, comparative biology and taxonomic classification.</title>
        <authorList>
            <person name="Goeker M."/>
        </authorList>
    </citation>
    <scope>NUCLEOTIDE SEQUENCE [LARGE SCALE GENOMIC DNA]</scope>
    <source>
        <strain evidence="2 3">DSM 46770</strain>
    </source>
</reference>
<comment type="caution">
    <text evidence="2">The sequence shown here is derived from an EMBL/GenBank/DDBJ whole genome shotgun (WGS) entry which is preliminary data.</text>
</comment>
<dbReference type="EMBL" id="SNYN01000019">
    <property type="protein sequence ID" value="TDQ48198.1"/>
    <property type="molecule type" value="Genomic_DNA"/>
</dbReference>
<protein>
    <recommendedName>
        <fullName evidence="4">Lipoprotein</fullName>
    </recommendedName>
</protein>
<dbReference type="PROSITE" id="PS51257">
    <property type="entry name" value="PROKAR_LIPOPROTEIN"/>
    <property type="match status" value="1"/>
</dbReference>
<proteinExistence type="predicted"/>
<sequence>MTFFDRSRGSVRAAALLALALSASTALAACSSEAEAPADTAAEQSPAPVLGEYDDRIQLVEGTPYALLTGSGGTVSLEITGHDDGDTSNVVLSVTPEEGQGEEITLAHGDVVELDEASWRVSEMGFSDSMPGSVTLTREE</sequence>
<organism evidence="2 3">
    <name type="scientific">Actinorugispora endophytica</name>
    <dbReference type="NCBI Taxonomy" id="1605990"/>
    <lineage>
        <taxon>Bacteria</taxon>
        <taxon>Bacillati</taxon>
        <taxon>Actinomycetota</taxon>
        <taxon>Actinomycetes</taxon>
        <taxon>Streptosporangiales</taxon>
        <taxon>Nocardiopsidaceae</taxon>
        <taxon>Actinorugispora</taxon>
    </lineage>
</organism>
<dbReference type="AlphaFoldDB" id="A0A4R6UM96"/>